<evidence type="ECO:0000313" key="1">
    <source>
        <dbReference type="EMBL" id="CAE0409878.1"/>
    </source>
</evidence>
<evidence type="ECO:0008006" key="2">
    <source>
        <dbReference type="Google" id="ProtNLM"/>
    </source>
</evidence>
<reference evidence="1" key="1">
    <citation type="submission" date="2021-01" db="EMBL/GenBank/DDBJ databases">
        <authorList>
            <person name="Corre E."/>
            <person name="Pelletier E."/>
            <person name="Niang G."/>
            <person name="Scheremetjew M."/>
            <person name="Finn R."/>
            <person name="Kale V."/>
            <person name="Holt S."/>
            <person name="Cochrane G."/>
            <person name="Meng A."/>
            <person name="Brown T."/>
            <person name="Cohen L."/>
        </authorList>
    </citation>
    <scope>NUCLEOTIDE SEQUENCE</scope>
    <source>
        <strain evidence="1">CCMP127</strain>
    </source>
</reference>
<gene>
    <name evidence="1" type="ORF">ACOF00016_LOCUS7460</name>
</gene>
<protein>
    <recommendedName>
        <fullName evidence="2">VWFD domain-containing protein</fullName>
    </recommendedName>
</protein>
<dbReference type="EMBL" id="HBIM01008794">
    <property type="protein sequence ID" value="CAE0409878.1"/>
    <property type="molecule type" value="Transcribed_RNA"/>
</dbReference>
<sequence length="931" mass="101271">MDIEDGMTLELSQLPARFSVKAVVPEGTSSVEFFLDGTSIGTSAAPYLFYGDDQVMAELYLEKTYTISAKSDDQMMCAMSVTVEYANPFVCTGVVQQFALFNTDTQEVVPGYEVLADDQVLDLTALPDNLSIIAVTNGRGSGPVVFGLGGDSSYATETSAPYAISGKDGSSVTPWTGWDEAFDGKLTISAYSSDMAGSTETGDDVCEITLKIIPDCVSLVETIHLIDTTCPTGNCIIPGYEDLKGHRVLDLSKLPSHMSMWVPSQPNLSRVRFYLKEGNNYREIQSEGAKPYALNGDSNKGEFTSTFNPEPFLTEPGEYELIVRGEGPSGLEAASDVCSLRLTIGHPEKVINTIDDDDVCGAEAVVPEQEGQHIFQSKPVEIVSRVVNETVSFKVKQTIRSDSMDWITTSFVTSSGVRVCDKMLNMDPGQVSEHVYEAKCFNGFAYADVYGYDTDFSPSQASADTTMLPSACKNSFEGKVVKYTFVFSCDCDAIPDIPDEFTGGPKEKAAICSGTTAYSWGDPHVVSFGGKSWGCQGEGEFILATAELANYNYNFELRARYTMFGQDLPWTFNSAMIAKQGDVSVQLDMGEEELPTSNMFDGVPINFYVNGVPRLISEGSGDHRVLVTLNERNVNIYFVSTGISIRVLIRPFSKDSHSGIMTKKEAMLNGTIVQTIPGSLSTYLCLPNDNSYITDVTGLLGSPGVGNFMDSTTGLSVSQPSDTTGWCKEQWCVKDEASSMFEYRSGYDFNYYNKCDDPARRHLEEEITVDDLTPEVAEICAKVDYAMECLEDGAAGGVSSAQAAVEAIMLGKAIEQAPIQLPGETACCSDDFKNCIDPVVCPPNPYKCGDCVSDGTFIFMLYGDLYTQDEMYSTNGCLAEYESCTAEDSCCPGTTCVAGQCKADSNSRRRLQEFEFTLRPETTIVPLGDEL</sequence>
<dbReference type="AlphaFoldDB" id="A0A7S3L307"/>
<name>A0A7S3L307_9STRA</name>
<proteinExistence type="predicted"/>
<accession>A0A7S3L307</accession>
<organism evidence="1">
    <name type="scientific">Amphora coffeiformis</name>
    <dbReference type="NCBI Taxonomy" id="265554"/>
    <lineage>
        <taxon>Eukaryota</taxon>
        <taxon>Sar</taxon>
        <taxon>Stramenopiles</taxon>
        <taxon>Ochrophyta</taxon>
        <taxon>Bacillariophyta</taxon>
        <taxon>Bacillariophyceae</taxon>
        <taxon>Bacillariophycidae</taxon>
        <taxon>Thalassiophysales</taxon>
        <taxon>Catenulaceae</taxon>
        <taxon>Amphora</taxon>
    </lineage>
</organism>